<dbReference type="OrthoDB" id="360741at2"/>
<dbReference type="Pfam" id="PF18765">
    <property type="entry name" value="Polbeta"/>
    <property type="match status" value="1"/>
</dbReference>
<evidence type="ECO:0000259" key="1">
    <source>
        <dbReference type="Pfam" id="PF18765"/>
    </source>
</evidence>
<accession>A0A419T4B9</accession>
<proteinExistence type="predicted"/>
<dbReference type="EMBL" id="MCIB01000012">
    <property type="protein sequence ID" value="RKD32295.1"/>
    <property type="molecule type" value="Genomic_DNA"/>
</dbReference>
<comment type="caution">
    <text evidence="2">The sequence shown here is derived from an EMBL/GenBank/DDBJ whole genome shotgun (WGS) entry which is preliminary data.</text>
</comment>
<dbReference type="InterPro" id="IPR052930">
    <property type="entry name" value="TA_antitoxin_MntA"/>
</dbReference>
<gene>
    <name evidence="2" type="ORF">BET03_03010</name>
</gene>
<keyword evidence="3" id="KW-1185">Reference proteome</keyword>
<dbReference type="RefSeq" id="WP_120168719.1">
    <property type="nucleotide sequence ID" value="NZ_MCIB01000012.1"/>
</dbReference>
<feature type="domain" description="Polymerase beta nucleotidyltransferase" evidence="1">
    <location>
        <begin position="8"/>
        <end position="98"/>
    </location>
</feature>
<evidence type="ECO:0000313" key="2">
    <source>
        <dbReference type="EMBL" id="RKD32295.1"/>
    </source>
</evidence>
<protein>
    <recommendedName>
        <fullName evidence="1">Polymerase beta nucleotidyltransferase domain-containing protein</fullName>
    </recommendedName>
</protein>
<name>A0A419T4B9_9FIRM</name>
<dbReference type="PANTHER" id="PTHR43852">
    <property type="entry name" value="NUCLEOTIDYLTRANSFERASE"/>
    <property type="match status" value="1"/>
</dbReference>
<dbReference type="CDD" id="cd05403">
    <property type="entry name" value="NT_KNTase_like"/>
    <property type="match status" value="1"/>
</dbReference>
<dbReference type="Proteomes" id="UP000284177">
    <property type="component" value="Unassembled WGS sequence"/>
</dbReference>
<dbReference type="Gene3D" id="3.30.460.10">
    <property type="entry name" value="Beta Polymerase, domain 2"/>
    <property type="match status" value="1"/>
</dbReference>
<dbReference type="NCBIfam" id="NF047752">
    <property type="entry name" value="MntA_antitoxin"/>
    <property type="match status" value="1"/>
</dbReference>
<dbReference type="SUPFAM" id="SSF81301">
    <property type="entry name" value="Nucleotidyltransferase"/>
    <property type="match status" value="1"/>
</dbReference>
<dbReference type="AlphaFoldDB" id="A0A419T4B9"/>
<sequence>MLSDKSLEKIKRVFSDFDDVKAVYLFGSYADNKENRFSDIDLGILLKDKYDKKIKLDILSEMAEIGFCKVDLVILNEAPILMKYEIVKHNKLIYKKDNFDSNSYFSSVIRRYLDFNPFLEVQNKYFKERLLNGK</sequence>
<dbReference type="InterPro" id="IPR043519">
    <property type="entry name" value="NT_sf"/>
</dbReference>
<organism evidence="2 3">
    <name type="scientific">Thermohalobacter berrensis</name>
    <dbReference type="NCBI Taxonomy" id="99594"/>
    <lineage>
        <taxon>Bacteria</taxon>
        <taxon>Bacillati</taxon>
        <taxon>Bacillota</taxon>
        <taxon>Tissierellia</taxon>
        <taxon>Tissierellales</taxon>
        <taxon>Thermohalobacteraceae</taxon>
        <taxon>Thermohalobacter</taxon>
    </lineage>
</organism>
<dbReference type="InterPro" id="IPR041633">
    <property type="entry name" value="Polbeta"/>
</dbReference>
<evidence type="ECO:0000313" key="3">
    <source>
        <dbReference type="Proteomes" id="UP000284177"/>
    </source>
</evidence>
<reference evidence="2 3" key="1">
    <citation type="submission" date="2016-08" db="EMBL/GenBank/DDBJ databases">
        <title>Novel Firmicutes and Novel Genomes.</title>
        <authorList>
            <person name="Poppleton D.I."/>
            <person name="Gribaldo S."/>
        </authorList>
    </citation>
    <scope>NUCLEOTIDE SEQUENCE [LARGE SCALE GENOMIC DNA]</scope>
    <source>
        <strain evidence="2 3">CTT3</strain>
    </source>
</reference>
<dbReference type="PANTHER" id="PTHR43852:SF3">
    <property type="entry name" value="NUCLEOTIDYLTRANSFERASE"/>
    <property type="match status" value="1"/>
</dbReference>